<sequence length="328" mass="35830">MASGGALPPFRTWARDTFQKWAEGRAAGSSFTRFVPSPCHNLASHTPCPQELASDPSFLTTVMCALGGFSLLLGLASREQRLQRWTRPLSGLVWAALLALGHAFLFTGGVVSAWDQRHSDLQLPAPLPQVSYFVFVIFTVYAMLPLGMRDAAVAGLASSLSHLLVLGLYLGPQPDSRPALLPQAPFGGWLSCDSKAGFNAGRRIHRPNRVFLELVHQCRTVPAVTRRGFQASGKAVMWFARGIRQVATDVVNETFTENDNHRGPASSEAGPHPQLAANAVLFLCGNVLGVYHKALMERALRATFREALSSLHSRRRLDTEKKHQVSRA</sequence>
<accession>A0ABQ9V5Q1</accession>
<organism evidence="4 5">
    <name type="scientific">Saguinus oedipus</name>
    <name type="common">Cotton-top tamarin</name>
    <name type="synonym">Oedipomidas oedipus</name>
    <dbReference type="NCBI Taxonomy" id="9490"/>
    <lineage>
        <taxon>Eukaryota</taxon>
        <taxon>Metazoa</taxon>
        <taxon>Chordata</taxon>
        <taxon>Craniata</taxon>
        <taxon>Vertebrata</taxon>
        <taxon>Euteleostomi</taxon>
        <taxon>Mammalia</taxon>
        <taxon>Eutheria</taxon>
        <taxon>Euarchontoglires</taxon>
        <taxon>Primates</taxon>
        <taxon>Haplorrhini</taxon>
        <taxon>Platyrrhini</taxon>
        <taxon>Cebidae</taxon>
        <taxon>Callitrichinae</taxon>
        <taxon>Saguinus</taxon>
    </lineage>
</organism>
<keyword evidence="2" id="KW-0456">Lyase</keyword>
<keyword evidence="3" id="KW-0472">Membrane</keyword>
<evidence type="ECO:0000313" key="5">
    <source>
        <dbReference type="Proteomes" id="UP001266305"/>
    </source>
</evidence>
<evidence type="ECO:0000313" key="4">
    <source>
        <dbReference type="EMBL" id="KAK2104033.1"/>
    </source>
</evidence>
<feature type="transmembrane region" description="Helical" evidence="3">
    <location>
        <begin position="126"/>
        <end position="144"/>
    </location>
</feature>
<keyword evidence="1" id="KW-0547">Nucleotide-binding</keyword>
<gene>
    <name evidence="4" type="ORF">P7K49_017889</name>
</gene>
<dbReference type="Proteomes" id="UP001266305">
    <property type="component" value="Unassembled WGS sequence"/>
</dbReference>
<evidence type="ECO:0000256" key="3">
    <source>
        <dbReference type="SAM" id="Phobius"/>
    </source>
</evidence>
<name>A0ABQ9V5Q1_SAGOE</name>
<reference evidence="4 5" key="1">
    <citation type="submission" date="2023-05" db="EMBL/GenBank/DDBJ databases">
        <title>B98-5 Cell Line De Novo Hybrid Assembly: An Optical Mapping Approach.</title>
        <authorList>
            <person name="Kananen K."/>
            <person name="Auerbach J.A."/>
            <person name="Kautto E."/>
            <person name="Blachly J.S."/>
        </authorList>
    </citation>
    <scope>NUCLEOTIDE SEQUENCE [LARGE SCALE GENOMIC DNA]</scope>
    <source>
        <strain evidence="4">B95-8</strain>
        <tissue evidence="4">Cell line</tissue>
    </source>
</reference>
<keyword evidence="3" id="KW-1133">Transmembrane helix</keyword>
<feature type="transmembrane region" description="Helical" evidence="3">
    <location>
        <begin position="58"/>
        <end position="77"/>
    </location>
</feature>
<evidence type="ECO:0000256" key="1">
    <source>
        <dbReference type="ARBA" id="ARBA00022741"/>
    </source>
</evidence>
<keyword evidence="3" id="KW-0812">Transmembrane</keyword>
<evidence type="ECO:0000256" key="2">
    <source>
        <dbReference type="ARBA" id="ARBA00023239"/>
    </source>
</evidence>
<dbReference type="PANTHER" id="PTHR45627">
    <property type="entry name" value="ADENYLATE CYCLASE TYPE 1"/>
    <property type="match status" value="1"/>
</dbReference>
<dbReference type="EMBL" id="JASSZA010000008">
    <property type="protein sequence ID" value="KAK2104033.1"/>
    <property type="molecule type" value="Genomic_DNA"/>
</dbReference>
<dbReference type="PANTHER" id="PTHR45627:SF10">
    <property type="entry name" value="ADENYLATE CYCLASE TYPE 4"/>
    <property type="match status" value="1"/>
</dbReference>
<feature type="transmembrane region" description="Helical" evidence="3">
    <location>
        <begin position="89"/>
        <end position="114"/>
    </location>
</feature>
<comment type="caution">
    <text evidence="4">The sequence shown here is derived from an EMBL/GenBank/DDBJ whole genome shotgun (WGS) entry which is preliminary data.</text>
</comment>
<keyword evidence="5" id="KW-1185">Reference proteome</keyword>
<protein>
    <submittedName>
        <fullName evidence="4">Uncharacterized protein</fullName>
    </submittedName>
</protein>
<proteinExistence type="predicted"/>